<feature type="compositionally biased region" description="Polar residues" evidence="5">
    <location>
        <begin position="923"/>
        <end position="944"/>
    </location>
</feature>
<feature type="region of interest" description="Disordered" evidence="5">
    <location>
        <begin position="890"/>
        <end position="944"/>
    </location>
</feature>
<evidence type="ECO:0000259" key="6">
    <source>
        <dbReference type="PROSITE" id="PS50016"/>
    </source>
</evidence>
<sequence>MPDQDRLFAGVRFALYGFNTLSESQYRLEIVRCGGVDVGDWDGDCTHVIVSDTLYDDPVCVAARKDKKKVVTEQWVEDSFELGELADADRVLYAPVRDPNGIPGSDELHICLTGYQKNWRGDIVKMVSLMGAHFSRSLRANEDTHLICYKFEGEKYELAKQVNIKIVNHRWPEDCLKAWEILPIDDYTRSGWEVEIMEAQAKDSEDEGEDVGRGSSSGRRIGRSTPVTEIRTKSHVDSAVNAPIRGPTISTSNAEGATGRHLGTPEQTMKPEDASTKSFDIRADSGSAPDTKYATVSVDGDAHKTYPARIYQCENDEAPADHVSRDEAKDDHKRDTNTRVGTLCTPSVHKSIAPAIPADNKKNIEGNCLHSSNQINVNNDLRSNAFEENCSKQIVHSTEMSRKVDWNDDGHIPDPQPTISQSFAEERLNMRGSNLGTEDNSASRSNQILGYFRRRSSKSVSPGPNLISVHQTTSPQCFEGDMSRVELNAIPRNNEDFSGHAETRGLQENEVIKHDNRSGSGCAQKRKSILSSFSSKAPSEAPDSQTGKSSSPLSSKESASEAVVSILGRSPSESTKVDGHLNSGLTVNFSEKQMPGSFKSNLLSNRRSSLKLVSSAEVEKLPENSAKDKNMGALGEVNAPALHETTVEKPRAISPSVNAEVRKESSGVSLQNGDTEMTDAQQVNKIEAAAPCSKPENVVSHQELEADPKGIPVNKVTDKNGTFPPKVSTSRVRNSGAKRSRNAGSKAAPGLINSKSGVATKPMHDKIGSHENVETQHAGVCSPNAAKNTPLFAAEVLNNKSINLVQSSSLGPNRKTNEPLVASKAESVNMPLQRNTKGNHRKLSSTASADDNKGSSSQRVPNSKSNLDNTNEVRTNDTVGLLCKDAMEERSKDTQSCKLRSNKRQKTADLDGSTDYGKENIPVNRNFTSKTRAGNNSMSSKSTAKALQNSKVVLDERGMIEGNNSGTLNALEPTWFILSGHRLLRKEYKAILRRLKGRVCRDSHHWCFQATHLVTTELRRTEKFFAAAAAGRWILKPDYLTASNEAGKFLEEEPFEWHGNGLNSGDTISLDAPRKWRQLKQRTGHGAFYGMQVIIYGECIAPTLDTLKRTIRSGDGTILATSPPYTRFLKSSIDFAIVSAGMPSVDAWVQEFVRHNIPCISADYLVEYVCKPGHPLSKHVLFSMHDLAEKSLQKLLKKQEDVMDADTGEEGEADVGCSTCGSHDQEGLMLTCGSSGNQAGCGVGVHVGCCNPPVEAALDGEWLCGKCDEQKSAKKSAGKSRVLKSR</sequence>
<feature type="region of interest" description="Disordered" evidence="5">
    <location>
        <begin position="806"/>
        <end position="873"/>
    </location>
</feature>
<comment type="caution">
    <text evidence="8">The sequence shown here is derived from an EMBL/GenBank/DDBJ whole genome shotgun (WGS) entry which is preliminary data.</text>
</comment>
<dbReference type="PROSITE" id="PS50016">
    <property type="entry name" value="ZF_PHD_2"/>
    <property type="match status" value="1"/>
</dbReference>
<dbReference type="EMBL" id="PQIB02000002">
    <property type="protein sequence ID" value="RLN35213.1"/>
    <property type="molecule type" value="Genomic_DNA"/>
</dbReference>
<dbReference type="GO" id="GO:0008270">
    <property type="term" value="F:zinc ion binding"/>
    <property type="evidence" value="ECO:0007669"/>
    <property type="project" value="UniProtKB-KW"/>
</dbReference>
<keyword evidence="1" id="KW-0479">Metal-binding</keyword>
<evidence type="ECO:0000313" key="8">
    <source>
        <dbReference type="EMBL" id="RLN35213.1"/>
    </source>
</evidence>
<dbReference type="SUPFAM" id="SSF52113">
    <property type="entry name" value="BRCT domain"/>
    <property type="match status" value="3"/>
</dbReference>
<evidence type="ECO:0000256" key="4">
    <source>
        <dbReference type="PROSITE-ProRule" id="PRU00146"/>
    </source>
</evidence>
<evidence type="ECO:0000313" key="9">
    <source>
        <dbReference type="Proteomes" id="UP000275267"/>
    </source>
</evidence>
<feature type="region of interest" description="Disordered" evidence="5">
    <location>
        <begin position="199"/>
        <end position="294"/>
    </location>
</feature>
<dbReference type="InterPro" id="IPR013083">
    <property type="entry name" value="Znf_RING/FYVE/PHD"/>
</dbReference>
<dbReference type="OrthoDB" id="1935339at2759"/>
<evidence type="ECO:0008006" key="10">
    <source>
        <dbReference type="Google" id="ProtNLM"/>
    </source>
</evidence>
<dbReference type="InterPro" id="IPR011011">
    <property type="entry name" value="Znf_FYVE_PHD"/>
</dbReference>
<dbReference type="Gene3D" id="3.30.40.10">
    <property type="entry name" value="Zinc/RING finger domain, C3HC4 (zinc finger)"/>
    <property type="match status" value="1"/>
</dbReference>
<feature type="region of interest" description="Disordered" evidence="5">
    <location>
        <begin position="505"/>
        <end position="558"/>
    </location>
</feature>
<feature type="compositionally biased region" description="Basic and acidic residues" evidence="5">
    <location>
        <begin position="505"/>
        <end position="517"/>
    </location>
</feature>
<feature type="region of interest" description="Disordered" evidence="5">
    <location>
        <begin position="315"/>
        <end position="342"/>
    </location>
</feature>
<feature type="compositionally biased region" description="Basic and acidic residues" evidence="5">
    <location>
        <begin position="269"/>
        <end position="283"/>
    </location>
</feature>
<dbReference type="SMART" id="SM00292">
    <property type="entry name" value="BRCT"/>
    <property type="match status" value="4"/>
</dbReference>
<dbReference type="Proteomes" id="UP000275267">
    <property type="component" value="Unassembled WGS sequence"/>
</dbReference>
<dbReference type="Pfam" id="PF00533">
    <property type="entry name" value="BRCT"/>
    <property type="match status" value="2"/>
</dbReference>
<feature type="domain" description="BRCT" evidence="7">
    <location>
        <begin position="108"/>
        <end position="189"/>
    </location>
</feature>
<evidence type="ECO:0000259" key="7">
    <source>
        <dbReference type="PROSITE" id="PS50172"/>
    </source>
</evidence>
<evidence type="ECO:0000256" key="2">
    <source>
        <dbReference type="ARBA" id="ARBA00022771"/>
    </source>
</evidence>
<feature type="region of interest" description="Disordered" evidence="5">
    <location>
        <begin position="710"/>
        <end position="758"/>
    </location>
</feature>
<feature type="compositionally biased region" description="Low complexity" evidence="5">
    <location>
        <begin position="548"/>
        <end position="558"/>
    </location>
</feature>
<dbReference type="Pfam" id="PF12738">
    <property type="entry name" value="PTCB-BRCT"/>
    <property type="match status" value="1"/>
</dbReference>
<feature type="compositionally biased region" description="Polar residues" evidence="5">
    <location>
        <begin position="529"/>
        <end position="547"/>
    </location>
</feature>
<dbReference type="InterPro" id="IPR036420">
    <property type="entry name" value="BRCT_dom_sf"/>
</dbReference>
<name>A0A3L6TD36_PANMI</name>
<accession>A0A3L6TD36</accession>
<dbReference type="PANTHER" id="PTHR47181:SF6">
    <property type="entry name" value="BRCT DOMAIN-CONTAINING PROTEIN"/>
    <property type="match status" value="1"/>
</dbReference>
<dbReference type="PROSITE" id="PS50172">
    <property type="entry name" value="BRCT"/>
    <property type="match status" value="2"/>
</dbReference>
<proteinExistence type="predicted"/>
<dbReference type="PANTHER" id="PTHR47181">
    <property type="entry name" value="BRCA1 C TERMINUS DOMAIN CONTAINING PROTEIN, EXPRESSED"/>
    <property type="match status" value="1"/>
</dbReference>
<evidence type="ECO:0000256" key="5">
    <source>
        <dbReference type="SAM" id="MobiDB-lite"/>
    </source>
</evidence>
<feature type="compositionally biased region" description="Polar residues" evidence="5">
    <location>
        <begin position="844"/>
        <end position="873"/>
    </location>
</feature>
<dbReference type="InterPro" id="IPR044254">
    <property type="entry name" value="At4g02110-like"/>
</dbReference>
<feature type="domain" description="PHD-type" evidence="6">
    <location>
        <begin position="1214"/>
        <end position="1270"/>
    </location>
</feature>
<dbReference type="InterPro" id="IPR001965">
    <property type="entry name" value="Znf_PHD"/>
</dbReference>
<dbReference type="STRING" id="4540.A0A3L6TD36"/>
<organism evidence="8 9">
    <name type="scientific">Panicum miliaceum</name>
    <name type="common">Proso millet</name>
    <name type="synonym">Broomcorn millet</name>
    <dbReference type="NCBI Taxonomy" id="4540"/>
    <lineage>
        <taxon>Eukaryota</taxon>
        <taxon>Viridiplantae</taxon>
        <taxon>Streptophyta</taxon>
        <taxon>Embryophyta</taxon>
        <taxon>Tracheophyta</taxon>
        <taxon>Spermatophyta</taxon>
        <taxon>Magnoliopsida</taxon>
        <taxon>Liliopsida</taxon>
        <taxon>Poales</taxon>
        <taxon>Poaceae</taxon>
        <taxon>PACMAD clade</taxon>
        <taxon>Panicoideae</taxon>
        <taxon>Panicodae</taxon>
        <taxon>Paniceae</taxon>
        <taxon>Panicinae</taxon>
        <taxon>Panicum</taxon>
        <taxon>Panicum sect. Panicum</taxon>
    </lineage>
</organism>
<gene>
    <name evidence="8" type="ORF">C2845_PM03G17020</name>
</gene>
<keyword evidence="9" id="KW-1185">Reference proteome</keyword>
<dbReference type="InterPro" id="IPR001357">
    <property type="entry name" value="BRCT_dom"/>
</dbReference>
<reference evidence="9" key="1">
    <citation type="journal article" date="2019" name="Nat. Commun.">
        <title>The genome of broomcorn millet.</title>
        <authorList>
            <person name="Zou C."/>
            <person name="Miki D."/>
            <person name="Li D."/>
            <person name="Tang Q."/>
            <person name="Xiao L."/>
            <person name="Rajput S."/>
            <person name="Deng P."/>
            <person name="Jia W."/>
            <person name="Huang R."/>
            <person name="Zhang M."/>
            <person name="Sun Y."/>
            <person name="Hu J."/>
            <person name="Fu X."/>
            <person name="Schnable P.S."/>
            <person name="Li F."/>
            <person name="Zhang H."/>
            <person name="Feng B."/>
            <person name="Zhu X."/>
            <person name="Liu R."/>
            <person name="Schnable J.C."/>
            <person name="Zhu J.-K."/>
            <person name="Zhang H."/>
        </authorList>
    </citation>
    <scope>NUCLEOTIDE SEQUENCE [LARGE SCALE GENOMIC DNA]</scope>
</reference>
<keyword evidence="3" id="KW-0862">Zinc</keyword>
<evidence type="ECO:0000256" key="3">
    <source>
        <dbReference type="ARBA" id="ARBA00022833"/>
    </source>
</evidence>
<evidence type="ECO:0000256" key="1">
    <source>
        <dbReference type="ARBA" id="ARBA00022723"/>
    </source>
</evidence>
<dbReference type="Gene3D" id="3.40.50.10190">
    <property type="entry name" value="BRCT domain"/>
    <property type="match status" value="4"/>
</dbReference>
<dbReference type="InterPro" id="IPR019787">
    <property type="entry name" value="Znf_PHD-finger"/>
</dbReference>
<dbReference type="SMART" id="SM00249">
    <property type="entry name" value="PHD"/>
    <property type="match status" value="1"/>
</dbReference>
<protein>
    <recommendedName>
        <fullName evidence="10">BRCT domain-containing protein</fullName>
    </recommendedName>
</protein>
<feature type="compositionally biased region" description="Basic and acidic residues" evidence="5">
    <location>
        <begin position="319"/>
        <end position="337"/>
    </location>
</feature>
<dbReference type="SUPFAM" id="SSF57903">
    <property type="entry name" value="FYVE/PHD zinc finger"/>
    <property type="match status" value="1"/>
</dbReference>
<keyword evidence="2 4" id="KW-0863">Zinc-finger</keyword>
<feature type="domain" description="BRCT" evidence="7">
    <location>
        <begin position="3"/>
        <end position="93"/>
    </location>
</feature>
<dbReference type="CDD" id="cd17738">
    <property type="entry name" value="BRCT_TopBP1_rpt7"/>
    <property type="match status" value="1"/>
</dbReference>